<gene>
    <name evidence="1" type="ORF">TSPGSL018_31297</name>
</gene>
<reference evidence="1" key="1">
    <citation type="submission" date="2014-05" db="EMBL/GenBank/DDBJ databases">
        <title>The transcriptome of the halophilic microalga Tetraselmis sp. GSL018 isolated from the Great Salt Lake, Utah.</title>
        <authorList>
            <person name="Jinkerson R.E."/>
            <person name="D'Adamo S."/>
            <person name="Posewitz M.C."/>
        </authorList>
    </citation>
    <scope>NUCLEOTIDE SEQUENCE</scope>
    <source>
        <strain evidence="1">GSL018</strain>
    </source>
</reference>
<dbReference type="EMBL" id="GBEZ01027881">
    <property type="protein sequence ID" value="JAC59484.1"/>
    <property type="molecule type" value="Transcribed_RNA"/>
</dbReference>
<sequence>LPLRSPPGCSTLSPLSSLQAALQASGEASTPNAGARKLASAFNLDLAEGSTCIPDAEQALQQAGGVLDLKLFVVELAVALYIEMLAGARSRLSVSGLGPRGFADSTTKMIADEIAHSLSKRILPARRPLEENTGCGFTYDLCSSAVAEQALSRFNETREVNLATVSVAISNATLAFANFAANEAEPRQAVADLRSAARDVRSAWLLLEESLRDTGNILPEAASCATACCWASCGSQIVWLRLRKAKFLYLRPFQIAHSDRQIRRRRYPRQNVCLKHPVQSLWRTQWLVRRPKARTERTARSTQVPIK</sequence>
<evidence type="ECO:0000313" key="1">
    <source>
        <dbReference type="EMBL" id="JAC59484.1"/>
    </source>
</evidence>
<organism evidence="1">
    <name type="scientific">Tetraselmis sp. GSL018</name>
    <dbReference type="NCBI Taxonomy" id="582737"/>
    <lineage>
        <taxon>Eukaryota</taxon>
        <taxon>Viridiplantae</taxon>
        <taxon>Chlorophyta</taxon>
        <taxon>core chlorophytes</taxon>
        <taxon>Chlorodendrophyceae</taxon>
        <taxon>Chlorodendrales</taxon>
        <taxon>Chlorodendraceae</taxon>
        <taxon>Tetraselmis</taxon>
    </lineage>
</organism>
<accession>A0A061QM40</accession>
<feature type="non-terminal residue" evidence="1">
    <location>
        <position position="1"/>
    </location>
</feature>
<proteinExistence type="predicted"/>
<protein>
    <submittedName>
        <fullName evidence="1">Uncharacterized protein</fullName>
    </submittedName>
</protein>
<name>A0A061QM40_9CHLO</name>
<dbReference type="AlphaFoldDB" id="A0A061QM40"/>